<dbReference type="Proteomes" id="UP000663722">
    <property type="component" value="Chromosome"/>
</dbReference>
<evidence type="ECO:0000313" key="1">
    <source>
        <dbReference type="EMBL" id="QTA87289.1"/>
    </source>
</evidence>
<name>A0A975BKB2_9BACT</name>
<reference evidence="1" key="1">
    <citation type="journal article" date="2021" name="Microb. Physiol.">
        <title>Proteogenomic Insights into the Physiology of Marine, Sulfate-Reducing, Filamentous Desulfonema limicola and Desulfonema magnum.</title>
        <authorList>
            <person name="Schnaars V."/>
            <person name="Wohlbrand L."/>
            <person name="Scheve S."/>
            <person name="Hinrichs C."/>
            <person name="Reinhardt R."/>
            <person name="Rabus R."/>
        </authorList>
    </citation>
    <scope>NUCLEOTIDE SEQUENCE</scope>
    <source>
        <strain evidence="1">4be13</strain>
    </source>
</reference>
<accession>A0A975BKB2</accession>
<keyword evidence="2" id="KW-1185">Reference proteome</keyword>
<gene>
    <name evidence="1" type="ORF">dnm_033190</name>
</gene>
<dbReference type="EMBL" id="CP061800">
    <property type="protein sequence ID" value="QTA87289.1"/>
    <property type="molecule type" value="Genomic_DNA"/>
</dbReference>
<evidence type="ECO:0000313" key="2">
    <source>
        <dbReference type="Proteomes" id="UP000663722"/>
    </source>
</evidence>
<sequence length="41" mass="4373">MAAGLQATAKLRGGGIFATIYYKYAAPTGLYRPSPKSVIIR</sequence>
<organism evidence="1 2">
    <name type="scientific">Desulfonema magnum</name>
    <dbReference type="NCBI Taxonomy" id="45655"/>
    <lineage>
        <taxon>Bacteria</taxon>
        <taxon>Pseudomonadati</taxon>
        <taxon>Thermodesulfobacteriota</taxon>
        <taxon>Desulfobacteria</taxon>
        <taxon>Desulfobacterales</taxon>
        <taxon>Desulfococcaceae</taxon>
        <taxon>Desulfonema</taxon>
    </lineage>
</organism>
<dbReference type="AlphaFoldDB" id="A0A975BKB2"/>
<protein>
    <submittedName>
        <fullName evidence="1">Uncharacterized protein</fullName>
    </submittedName>
</protein>
<dbReference type="KEGG" id="dmm:dnm_033190"/>
<proteinExistence type="predicted"/>